<dbReference type="SUPFAM" id="SSF88659">
    <property type="entry name" value="Sigma3 and sigma4 domains of RNA polymerase sigma factors"/>
    <property type="match status" value="1"/>
</dbReference>
<evidence type="ECO:0000256" key="6">
    <source>
        <dbReference type="RuleBase" id="RU000716"/>
    </source>
</evidence>
<evidence type="ECO:0000259" key="8">
    <source>
        <dbReference type="Pfam" id="PF04542"/>
    </source>
</evidence>
<dbReference type="Gene3D" id="1.10.1740.10">
    <property type="match status" value="1"/>
</dbReference>
<dbReference type="NCBIfam" id="NF009185">
    <property type="entry name" value="PRK12533.1"/>
    <property type="match status" value="1"/>
</dbReference>
<dbReference type="InterPro" id="IPR013325">
    <property type="entry name" value="RNA_pol_sigma_r2"/>
</dbReference>
<dbReference type="PROSITE" id="PS01063">
    <property type="entry name" value="SIGMA70_ECF"/>
    <property type="match status" value="1"/>
</dbReference>
<feature type="domain" description="RNA polymerase sigma factor 70 region 4 type 2" evidence="9">
    <location>
        <begin position="119"/>
        <end position="170"/>
    </location>
</feature>
<feature type="region of interest" description="Disordered" evidence="7">
    <location>
        <begin position="77"/>
        <end position="99"/>
    </location>
</feature>
<dbReference type="InterPro" id="IPR013249">
    <property type="entry name" value="RNA_pol_sigma70_r4_t2"/>
</dbReference>
<sequence>MDAAEQRRRFEAIVLPHLDAAYNLARWLCGGGTEAEDVLQEAMLRAYRYFDAFHGEQARPWLLAIVRNTCASTWERRDPAQAGDGYDENRDGGEALPGWQEPALAGPEQWLLRAEDVRLVREALARLPVPFREVIVLRELEDLPYRDIARIADVPIGTVMSRLARARRLLADTVTALRTGTRPATRQAEAARKIDAGLAGKETGHGMP</sequence>
<dbReference type="PANTHER" id="PTHR43133">
    <property type="entry name" value="RNA POLYMERASE ECF-TYPE SIGMA FACTO"/>
    <property type="match status" value="1"/>
</dbReference>
<keyword evidence="3 6" id="KW-0731">Sigma factor</keyword>
<evidence type="ECO:0000256" key="3">
    <source>
        <dbReference type="ARBA" id="ARBA00023082"/>
    </source>
</evidence>
<organism evidence="10 11">
    <name type="scientific">Cupriavidus malaysiensis</name>
    <dbReference type="NCBI Taxonomy" id="367825"/>
    <lineage>
        <taxon>Bacteria</taxon>
        <taxon>Pseudomonadati</taxon>
        <taxon>Pseudomonadota</taxon>
        <taxon>Betaproteobacteria</taxon>
        <taxon>Burkholderiales</taxon>
        <taxon>Burkholderiaceae</taxon>
        <taxon>Cupriavidus</taxon>
    </lineage>
</organism>
<dbReference type="InterPro" id="IPR014284">
    <property type="entry name" value="RNA_pol_sigma-70_dom"/>
</dbReference>
<accession>A0ABM6F209</accession>
<dbReference type="InterPro" id="IPR007627">
    <property type="entry name" value="RNA_pol_sigma70_r2"/>
</dbReference>
<evidence type="ECO:0000256" key="7">
    <source>
        <dbReference type="SAM" id="MobiDB-lite"/>
    </source>
</evidence>
<evidence type="ECO:0000256" key="5">
    <source>
        <dbReference type="ARBA" id="ARBA00023163"/>
    </source>
</evidence>
<evidence type="ECO:0000313" key="10">
    <source>
        <dbReference type="EMBL" id="AOZ05384.1"/>
    </source>
</evidence>
<comment type="similarity">
    <text evidence="1 6">Belongs to the sigma-70 factor family. ECF subfamily.</text>
</comment>
<feature type="region of interest" description="Disordered" evidence="7">
    <location>
        <begin position="181"/>
        <end position="208"/>
    </location>
</feature>
<dbReference type="PANTHER" id="PTHR43133:SF25">
    <property type="entry name" value="RNA POLYMERASE SIGMA FACTOR RFAY-RELATED"/>
    <property type="match status" value="1"/>
</dbReference>
<keyword evidence="2 6" id="KW-0805">Transcription regulation</keyword>
<keyword evidence="5 6" id="KW-0804">Transcription</keyword>
<dbReference type="NCBIfam" id="TIGR02937">
    <property type="entry name" value="sigma70-ECF"/>
    <property type="match status" value="1"/>
</dbReference>
<protein>
    <recommendedName>
        <fullName evidence="6">RNA polymerase sigma factor</fullName>
    </recommendedName>
</protein>
<dbReference type="RefSeq" id="WP_071011498.1">
    <property type="nucleotide sequence ID" value="NZ_CP017754.1"/>
</dbReference>
<dbReference type="SUPFAM" id="SSF88946">
    <property type="entry name" value="Sigma2 domain of RNA polymerase sigma factors"/>
    <property type="match status" value="1"/>
</dbReference>
<evidence type="ECO:0000256" key="2">
    <source>
        <dbReference type="ARBA" id="ARBA00023015"/>
    </source>
</evidence>
<name>A0ABM6F209_9BURK</name>
<dbReference type="Pfam" id="PF08281">
    <property type="entry name" value="Sigma70_r4_2"/>
    <property type="match status" value="1"/>
</dbReference>
<dbReference type="Proteomes" id="UP000177515">
    <property type="component" value="Chromosome 1"/>
</dbReference>
<dbReference type="Pfam" id="PF04542">
    <property type="entry name" value="Sigma70_r2"/>
    <property type="match status" value="1"/>
</dbReference>
<gene>
    <name evidence="10" type="ORF">BKK80_05870</name>
</gene>
<dbReference type="Gene3D" id="1.10.10.10">
    <property type="entry name" value="Winged helix-like DNA-binding domain superfamily/Winged helix DNA-binding domain"/>
    <property type="match status" value="1"/>
</dbReference>
<dbReference type="EMBL" id="CP017754">
    <property type="protein sequence ID" value="AOZ05384.1"/>
    <property type="molecule type" value="Genomic_DNA"/>
</dbReference>
<dbReference type="InterPro" id="IPR039425">
    <property type="entry name" value="RNA_pol_sigma-70-like"/>
</dbReference>
<dbReference type="InterPro" id="IPR013324">
    <property type="entry name" value="RNA_pol_sigma_r3/r4-like"/>
</dbReference>
<keyword evidence="11" id="KW-1185">Reference proteome</keyword>
<reference evidence="10 11" key="1">
    <citation type="submission" date="2016-10" db="EMBL/GenBank/DDBJ databases">
        <title>Complete genome sequences of three Cupriavidus strains isolated from various Malaysian environments.</title>
        <authorList>
            <person name="Abdullah A.A.-A."/>
            <person name="Shafie N.A.H."/>
            <person name="Lau N.S."/>
        </authorList>
    </citation>
    <scope>NUCLEOTIDE SEQUENCE [LARGE SCALE GENOMIC DNA]</scope>
    <source>
        <strain evidence="10 11">USMAA1020</strain>
    </source>
</reference>
<keyword evidence="4 6" id="KW-0238">DNA-binding</keyword>
<dbReference type="InterPro" id="IPR000838">
    <property type="entry name" value="RNA_pol_sigma70_ECF_CS"/>
</dbReference>
<feature type="domain" description="RNA polymerase sigma-70 region 2" evidence="8">
    <location>
        <begin position="15"/>
        <end position="77"/>
    </location>
</feature>
<evidence type="ECO:0000313" key="11">
    <source>
        <dbReference type="Proteomes" id="UP000177515"/>
    </source>
</evidence>
<evidence type="ECO:0000256" key="4">
    <source>
        <dbReference type="ARBA" id="ARBA00023125"/>
    </source>
</evidence>
<evidence type="ECO:0000259" key="9">
    <source>
        <dbReference type="Pfam" id="PF08281"/>
    </source>
</evidence>
<evidence type="ECO:0000256" key="1">
    <source>
        <dbReference type="ARBA" id="ARBA00010641"/>
    </source>
</evidence>
<dbReference type="InterPro" id="IPR036388">
    <property type="entry name" value="WH-like_DNA-bd_sf"/>
</dbReference>
<proteinExistence type="inferred from homology"/>
<dbReference type="CDD" id="cd06171">
    <property type="entry name" value="Sigma70_r4"/>
    <property type="match status" value="1"/>
</dbReference>